<dbReference type="GO" id="GO:0016757">
    <property type="term" value="F:glycosyltransferase activity"/>
    <property type="evidence" value="ECO:0007669"/>
    <property type="project" value="InterPro"/>
</dbReference>
<gene>
    <name evidence="3" type="ORF">FOZ60_006859</name>
</gene>
<comment type="similarity">
    <text evidence="1">Belongs to the glycosyltransferase 47 family.</text>
</comment>
<feature type="domain" description="Exostosin GT47" evidence="2">
    <location>
        <begin position="267"/>
        <end position="566"/>
    </location>
</feature>
<evidence type="ECO:0000313" key="4">
    <source>
        <dbReference type="Proteomes" id="UP000541610"/>
    </source>
</evidence>
<dbReference type="InterPro" id="IPR040911">
    <property type="entry name" value="Exostosin_GT47"/>
</dbReference>
<dbReference type="PANTHER" id="PTHR11062">
    <property type="entry name" value="EXOSTOSIN HEPARAN SULFATE GLYCOSYLTRANSFERASE -RELATED"/>
    <property type="match status" value="1"/>
</dbReference>
<evidence type="ECO:0000256" key="1">
    <source>
        <dbReference type="ARBA" id="ARBA00010271"/>
    </source>
</evidence>
<dbReference type="Proteomes" id="UP000541610">
    <property type="component" value="Unassembled WGS sequence"/>
</dbReference>
<dbReference type="EMBL" id="JABANP010000277">
    <property type="protein sequence ID" value="KAF4685130.1"/>
    <property type="molecule type" value="Genomic_DNA"/>
</dbReference>
<evidence type="ECO:0000259" key="2">
    <source>
        <dbReference type="Pfam" id="PF03016"/>
    </source>
</evidence>
<name>A0A7J6NNL2_PEROL</name>
<sequence>MVEQGELEWWCWQIHSVAWGQMETVDGIIVVGDGCRVVVEAEGHEEGEERSMLRHSCSGSNLAGGPPAGDGSHNETLIHFARVAGQAAIFDRMFEDPLCEGSPEWSQYRAVLSDPTISSTNKTSESMRFYEALSSRGKSLLDHEYPCLLGVVANTYYRLLMALEDPSYSAGRVVDMYVNELVDNGIGNAYYTVFDKPEWGISGSSFKALRRSVLLSLRASRDRLADPPTPMNDFEGRRRESVEEGLRPIALPPWEPSPSEVLIPARSNGVKVFVYSEGSEGLDWLTSGAEFCRHNQWGMDVTLHDFFTTSGYSTSDPQQADYFLVPGWPACHYYMRLPDDCQNRTTEAYEDAVATLPYFNRTSGRDHLFPIYFADYFQGFREKIPDSPILTPETEIAWERSVQDFPPEERQNAFNSHKDIAIPPLLEPSRIVPFATAARGLHEREIFASFAGKAWSDIREAYTVRRKMKEAFSAHNDTVILVEESMRDLLSQDDMARLLGNSVFCLVPRGRVAWTVRLYEILWADCIPIILSDFLELPFEQLFDVTQATIKWPQDDVENLYRYLKSISIDTIEGYRAAGRALRCWYTYPPGDLYWLANPAVRESLNFLEALCPNLSTSRNAMVAVAEILKRRRRATRTGRRSFWHK</sequence>
<dbReference type="AlphaFoldDB" id="A0A7J6NNL2"/>
<dbReference type="InterPro" id="IPR004263">
    <property type="entry name" value="Exostosin"/>
</dbReference>
<dbReference type="OrthoDB" id="1924787at2759"/>
<evidence type="ECO:0000313" key="3">
    <source>
        <dbReference type="EMBL" id="KAF4685130.1"/>
    </source>
</evidence>
<accession>A0A7J6NNL2</accession>
<protein>
    <recommendedName>
        <fullName evidence="2">Exostosin GT47 domain-containing protein</fullName>
    </recommendedName>
</protein>
<comment type="caution">
    <text evidence="3">The sequence shown here is derived from an EMBL/GenBank/DDBJ whole genome shotgun (WGS) entry which is preliminary data.</text>
</comment>
<organism evidence="3 4">
    <name type="scientific">Perkinsus olseni</name>
    <name type="common">Perkinsus atlanticus</name>
    <dbReference type="NCBI Taxonomy" id="32597"/>
    <lineage>
        <taxon>Eukaryota</taxon>
        <taxon>Sar</taxon>
        <taxon>Alveolata</taxon>
        <taxon>Perkinsozoa</taxon>
        <taxon>Perkinsea</taxon>
        <taxon>Perkinsida</taxon>
        <taxon>Perkinsidae</taxon>
        <taxon>Perkinsus</taxon>
    </lineage>
</organism>
<proteinExistence type="inferred from homology"/>
<reference evidence="3 4" key="1">
    <citation type="submission" date="2020-04" db="EMBL/GenBank/DDBJ databases">
        <title>Perkinsus olseni comparative genomics.</title>
        <authorList>
            <person name="Bogema D.R."/>
        </authorList>
    </citation>
    <scope>NUCLEOTIDE SEQUENCE [LARGE SCALE GENOMIC DNA]</scope>
    <source>
        <strain evidence="3">00978-12</strain>
    </source>
</reference>
<dbReference type="Pfam" id="PF03016">
    <property type="entry name" value="Exostosin_GT47"/>
    <property type="match status" value="1"/>
</dbReference>
<dbReference type="PANTHER" id="PTHR11062:SF281">
    <property type="entry name" value="EXOSTOSIN-LIKE 2"/>
    <property type="match status" value="1"/>
</dbReference>